<reference evidence="6 7" key="1">
    <citation type="submission" date="2020-04" db="EMBL/GenBank/DDBJ databases">
        <authorList>
            <person name="Laetsch R D."/>
            <person name="Stevens L."/>
            <person name="Kumar S."/>
            <person name="Blaxter L. M."/>
        </authorList>
    </citation>
    <scope>NUCLEOTIDE SEQUENCE [LARGE SCALE GENOMIC DNA]</scope>
</reference>
<protein>
    <submittedName>
        <fullName evidence="6">Uncharacterized protein</fullName>
    </submittedName>
</protein>
<feature type="domain" description="WW" evidence="4">
    <location>
        <begin position="215"/>
        <end position="248"/>
    </location>
</feature>
<dbReference type="Pfam" id="PF00397">
    <property type="entry name" value="WW"/>
    <property type="match status" value="1"/>
</dbReference>
<proteinExistence type="predicted"/>
<dbReference type="AlphaFoldDB" id="A0A8S1EWS2"/>
<dbReference type="PROSITE" id="PS51676">
    <property type="entry name" value="FF"/>
    <property type="match status" value="5"/>
</dbReference>
<feature type="domain" description="FF" evidence="5">
    <location>
        <begin position="585"/>
        <end position="647"/>
    </location>
</feature>
<feature type="domain" description="FF" evidence="5">
    <location>
        <begin position="524"/>
        <end position="579"/>
    </location>
</feature>
<keyword evidence="2" id="KW-0175">Coiled coil</keyword>
<dbReference type="Proteomes" id="UP000494206">
    <property type="component" value="Unassembled WGS sequence"/>
</dbReference>
<feature type="domain" description="WW" evidence="4">
    <location>
        <begin position="156"/>
        <end position="183"/>
    </location>
</feature>
<feature type="region of interest" description="Disordered" evidence="3">
    <location>
        <begin position="355"/>
        <end position="439"/>
    </location>
</feature>
<dbReference type="GO" id="GO:0005634">
    <property type="term" value="C:nucleus"/>
    <property type="evidence" value="ECO:0007669"/>
    <property type="project" value="TreeGrafter"/>
</dbReference>
<feature type="domain" description="WW" evidence="4">
    <location>
        <begin position="334"/>
        <end position="363"/>
    </location>
</feature>
<dbReference type="PROSITE" id="PS50020">
    <property type="entry name" value="WW_DOMAIN_2"/>
    <property type="match status" value="3"/>
</dbReference>
<dbReference type="EMBL" id="CADEPM010000004">
    <property type="protein sequence ID" value="CAB3405169.1"/>
    <property type="molecule type" value="Genomic_DNA"/>
</dbReference>
<feature type="compositionally biased region" description="Basic and acidic residues" evidence="3">
    <location>
        <begin position="378"/>
        <end position="392"/>
    </location>
</feature>
<dbReference type="SUPFAM" id="SSF51045">
    <property type="entry name" value="WW domain"/>
    <property type="match status" value="3"/>
</dbReference>
<dbReference type="Pfam" id="PF23517">
    <property type="entry name" value="WW_TCERG1"/>
    <property type="match status" value="1"/>
</dbReference>
<dbReference type="SUPFAM" id="SSF81698">
    <property type="entry name" value="FF domain"/>
    <property type="match status" value="5"/>
</dbReference>
<feature type="domain" description="FF" evidence="5">
    <location>
        <begin position="816"/>
        <end position="883"/>
    </location>
</feature>
<dbReference type="Gene3D" id="1.10.10.440">
    <property type="entry name" value="FF domain"/>
    <property type="match status" value="6"/>
</dbReference>
<dbReference type="InterPro" id="IPR036020">
    <property type="entry name" value="WW_dom_sf"/>
</dbReference>
<dbReference type="SMART" id="SM00456">
    <property type="entry name" value="WW"/>
    <property type="match status" value="3"/>
</dbReference>
<evidence type="ECO:0000313" key="6">
    <source>
        <dbReference type="EMBL" id="CAB3405169.1"/>
    </source>
</evidence>
<dbReference type="PANTHER" id="PTHR15377:SF3">
    <property type="entry name" value="WW DOMAIN-CONTAINING PROTEIN"/>
    <property type="match status" value="1"/>
</dbReference>
<dbReference type="InterPro" id="IPR002713">
    <property type="entry name" value="FF_domain"/>
</dbReference>
<dbReference type="OrthoDB" id="63972at2759"/>
<dbReference type="PANTHER" id="PTHR15377">
    <property type="entry name" value="TRANSCRIPTION ELONGATION REGULATOR 1"/>
    <property type="match status" value="1"/>
</dbReference>
<evidence type="ECO:0000259" key="4">
    <source>
        <dbReference type="PROSITE" id="PS50020"/>
    </source>
</evidence>
<evidence type="ECO:0000256" key="3">
    <source>
        <dbReference type="SAM" id="MobiDB-lite"/>
    </source>
</evidence>
<evidence type="ECO:0000259" key="5">
    <source>
        <dbReference type="PROSITE" id="PS51676"/>
    </source>
</evidence>
<feature type="domain" description="FF" evidence="5">
    <location>
        <begin position="457"/>
        <end position="512"/>
    </location>
</feature>
<dbReference type="InterPro" id="IPR001202">
    <property type="entry name" value="WW_dom"/>
</dbReference>
<feature type="region of interest" description="Disordered" evidence="3">
    <location>
        <begin position="1"/>
        <end position="104"/>
    </location>
</feature>
<feature type="compositionally biased region" description="Pro residues" evidence="3">
    <location>
        <begin position="77"/>
        <end position="87"/>
    </location>
</feature>
<keyword evidence="7" id="KW-1185">Reference proteome</keyword>
<dbReference type="FunFam" id="2.20.70.10:FF:000133">
    <property type="entry name" value="TransCription Elongation Regulator homolog"/>
    <property type="match status" value="1"/>
</dbReference>
<dbReference type="GO" id="GO:0003712">
    <property type="term" value="F:transcription coregulator activity"/>
    <property type="evidence" value="ECO:0007669"/>
    <property type="project" value="TreeGrafter"/>
</dbReference>
<dbReference type="InterPro" id="IPR057565">
    <property type="entry name" value="WW_TCRG1_3rd"/>
</dbReference>
<feature type="coiled-coil region" evidence="2">
    <location>
        <begin position="578"/>
        <end position="605"/>
    </location>
</feature>
<feature type="domain" description="FF" evidence="5">
    <location>
        <begin position="754"/>
        <end position="815"/>
    </location>
</feature>
<organism evidence="6 7">
    <name type="scientific">Caenorhabditis bovis</name>
    <dbReference type="NCBI Taxonomy" id="2654633"/>
    <lineage>
        <taxon>Eukaryota</taxon>
        <taxon>Metazoa</taxon>
        <taxon>Ecdysozoa</taxon>
        <taxon>Nematoda</taxon>
        <taxon>Chromadorea</taxon>
        <taxon>Rhabditida</taxon>
        <taxon>Rhabditina</taxon>
        <taxon>Rhabditomorpha</taxon>
        <taxon>Rhabditoidea</taxon>
        <taxon>Rhabditidae</taxon>
        <taxon>Peloderinae</taxon>
        <taxon>Caenorhabditis</taxon>
    </lineage>
</organism>
<name>A0A8S1EWS2_9PELO</name>
<gene>
    <name evidence="6" type="ORF">CBOVIS_LOCUS7397</name>
</gene>
<feature type="compositionally biased region" description="Basic and acidic residues" evidence="3">
    <location>
        <begin position="199"/>
        <end position="211"/>
    </location>
</feature>
<feature type="compositionally biased region" description="Low complexity" evidence="3">
    <location>
        <begin position="88"/>
        <end position="104"/>
    </location>
</feature>
<dbReference type="GO" id="GO:0070063">
    <property type="term" value="F:RNA polymerase binding"/>
    <property type="evidence" value="ECO:0007669"/>
    <property type="project" value="InterPro"/>
</dbReference>
<sequence length="902" mass="103066">MSHEDQENYGDQHMEADQKYENFHDGAGYSEHADGDNGGYRGRGAPPGMRGGFRGRGMPPGYPPSGFPPFRGRGAPPGLPGAYPPPRGRGFPPAGFPPRGRGFPPMRGAFAGNYRGAGQLPPGYGAYGMQPQVADPLEQEGRLKRLAGCADGEELWVETETAEGKKYFYHPVNRNTVWEKPENARIINQTELAELISRSAEEERKEREEKSTAGANPDDAWSEFTAPDGRKYYYNSITQENTWEKPKALIAKEEGEKEPAMDPAQAAAIAEAQAKAQAALAAFMAQKANSANGGGMPLSKAQASGAAAAAAVNAEAAKKKDLSRPTSSTPVSGTPWCVVWTGDGKVFFYNPSTKTSVWERPPDTFGREDVDLLISKPPETKKEETPKEKDSSDDSDENDDDGPPKAKKSRSERKKEALMAAQKVEKNTKEKPRQMLQKPVDPAIQAELQAAQEREKIPLEERLKQFKEMLHERGVSTGTTFEKELSKIVFDKRYLLLSATERRASFEAYVREKVEAERAERKKKAKEAKEKFQELLKEAELHGKSSFSSFSSKFGKDSRFKGVERMRDREDMFNDFVGELYKKEKEEKKAKKEKLKAAFVTLLEEQTGLTRKSKWSHVKKTLENDERYIALDSSSTREALFKDFIEKLADETASDIEEEQERERRLAAEAAIANRQREVEAELGDQLRERNRESEKHRMAEHEEKFKALLIDLVKSVDSDWHESRRLLRKDDRYAECDLLDKQKKEALFDDHIRSLERKRRDAFFVMLDNHAKITPTMRWKEAKRIIQDEEEVFSKVASNSERKVERDFRDWQEKRHDQLVDEFKEMLVETKIITHKSKKLMEESEQHLKDILSVLEKDNRWIRMTEMSANERDRLLEEYVDNLYRKGTPPPPTQQERERRK</sequence>
<evidence type="ECO:0000256" key="2">
    <source>
        <dbReference type="SAM" id="Coils"/>
    </source>
</evidence>
<dbReference type="CDD" id="cd00201">
    <property type="entry name" value="WW"/>
    <property type="match status" value="3"/>
</dbReference>
<feature type="region of interest" description="Disordered" evidence="3">
    <location>
        <begin position="199"/>
        <end position="222"/>
    </location>
</feature>
<keyword evidence="1" id="KW-0677">Repeat</keyword>
<feature type="compositionally biased region" description="Basic and acidic residues" evidence="3">
    <location>
        <begin position="1"/>
        <end position="24"/>
    </location>
</feature>
<dbReference type="InterPro" id="IPR036517">
    <property type="entry name" value="FF_domain_sf"/>
</dbReference>
<dbReference type="Gene3D" id="2.20.70.10">
    <property type="match status" value="3"/>
</dbReference>
<comment type="caution">
    <text evidence="6">The sequence shown here is derived from an EMBL/GenBank/DDBJ whole genome shotgun (WGS) entry which is preliminary data.</text>
</comment>
<dbReference type="InterPro" id="IPR045148">
    <property type="entry name" value="TCRG1-like"/>
</dbReference>
<evidence type="ECO:0000256" key="1">
    <source>
        <dbReference type="ARBA" id="ARBA00022737"/>
    </source>
</evidence>
<feature type="coiled-coil region" evidence="2">
    <location>
        <begin position="642"/>
        <end position="676"/>
    </location>
</feature>
<feature type="compositionally biased region" description="Basic and acidic residues" evidence="3">
    <location>
        <begin position="413"/>
        <end position="433"/>
    </location>
</feature>
<dbReference type="FunFam" id="2.20.70.10:FF:000049">
    <property type="entry name" value="Transcription elongation regulator 1-like"/>
    <property type="match status" value="1"/>
</dbReference>
<feature type="coiled-coil region" evidence="2">
    <location>
        <begin position="509"/>
        <end position="542"/>
    </location>
</feature>
<accession>A0A8S1EWS2</accession>
<dbReference type="FunFam" id="1.10.10.440:FF:000041">
    <property type="entry name" value="TransCription Elongation Regulator homolog"/>
    <property type="match status" value="1"/>
</dbReference>
<dbReference type="SMART" id="SM00441">
    <property type="entry name" value="FF"/>
    <property type="match status" value="6"/>
</dbReference>
<evidence type="ECO:0000313" key="7">
    <source>
        <dbReference type="Proteomes" id="UP000494206"/>
    </source>
</evidence>
<dbReference type="PROSITE" id="PS01159">
    <property type="entry name" value="WW_DOMAIN_1"/>
    <property type="match status" value="1"/>
</dbReference>
<dbReference type="Pfam" id="PF01846">
    <property type="entry name" value="FF"/>
    <property type="match status" value="6"/>
</dbReference>
<feature type="compositionally biased region" description="Basic and acidic residues" evidence="3">
    <location>
        <begin position="360"/>
        <end position="370"/>
    </location>
</feature>